<evidence type="ECO:0000313" key="2">
    <source>
        <dbReference type="EMBL" id="SES33418.1"/>
    </source>
</evidence>
<dbReference type="Gene3D" id="3.40.50.1240">
    <property type="entry name" value="Phosphoglycerate mutase-like"/>
    <property type="match status" value="1"/>
</dbReference>
<dbReference type="EMBL" id="FOGS01000015">
    <property type="protein sequence ID" value="SES33418.1"/>
    <property type="molecule type" value="Genomic_DNA"/>
</dbReference>
<evidence type="ECO:0000259" key="1">
    <source>
        <dbReference type="PROSITE" id="PS51708"/>
    </source>
</evidence>
<dbReference type="CDD" id="cd07067">
    <property type="entry name" value="HP_PGM_like"/>
    <property type="match status" value="1"/>
</dbReference>
<dbReference type="InterPro" id="IPR029033">
    <property type="entry name" value="His_PPase_superfam"/>
</dbReference>
<keyword evidence="3" id="KW-1185">Reference proteome</keyword>
<dbReference type="PROSITE" id="PS51708">
    <property type="entry name" value="CHAD"/>
    <property type="match status" value="1"/>
</dbReference>
<dbReference type="STRING" id="416874.SAMN04487958_11516"/>
<dbReference type="SMART" id="SM00880">
    <property type="entry name" value="CHAD"/>
    <property type="match status" value="1"/>
</dbReference>
<name>A0A1H9WHP9_9GAMM</name>
<dbReference type="SUPFAM" id="SSF53254">
    <property type="entry name" value="Phosphoglycerate mutase-like"/>
    <property type="match status" value="1"/>
</dbReference>
<sequence length="453" mass="51287">MRHLYVMRHAKAKQPSGNMNDHQRPLRKRGKRQATAMAPVLQRWQALEGQVYVSTAARTRETLDDIAAQLPERALINQLHLDDALYTFDGEEVLAWLKALPDELEKVLVIGHNPALVDLARWLDEATPTSLPTGSVLHFTLPDTPWSAMEQGCAELVGRLTPEEASYSLFKRLAPKPPDRKGSTSKQLRAMLTHQYRMVRALEPGVMAGVDTEFLHQYRVNLRRSRAVGESIRSITKVPGLKKMLKRLKHRARATSDLRDLDVFLEDIADTPPPLSSATYQGLQHWLQGCQRAEHQALCEQLSAPAYAEEMQNWQRFIASDDVSKALAKLTPKRIKAVLNKRIARHDEGLAALSSDSSDTALHELRKGVKRIRYLADLNPKRSKPFLTELKRRQRLLGDFQDLCTRQAWLSAFSESPDNDSEQKEECASWGASLEKSKHELRKEVLALSPLAR</sequence>
<feature type="domain" description="CHAD" evidence="1">
    <location>
        <begin position="181"/>
        <end position="453"/>
    </location>
</feature>
<dbReference type="AlphaFoldDB" id="A0A1H9WHP9"/>
<dbReference type="InterPro" id="IPR007899">
    <property type="entry name" value="CHAD_dom"/>
</dbReference>
<dbReference type="SMART" id="SM00855">
    <property type="entry name" value="PGAM"/>
    <property type="match status" value="1"/>
</dbReference>
<dbReference type="Pfam" id="PF05235">
    <property type="entry name" value="CHAD"/>
    <property type="match status" value="1"/>
</dbReference>
<proteinExistence type="predicted"/>
<dbReference type="InterPro" id="IPR038186">
    <property type="entry name" value="CHAD_dom_sf"/>
</dbReference>
<gene>
    <name evidence="2" type="ORF">SAMN04487958_11516</name>
</gene>
<accession>A0A1H9WHP9</accession>
<dbReference type="PANTHER" id="PTHR39339">
    <property type="entry name" value="SLR1444 PROTEIN"/>
    <property type="match status" value="1"/>
</dbReference>
<organism evidence="2 3">
    <name type="scientific">Vreelandella subterranea</name>
    <dbReference type="NCBI Taxonomy" id="416874"/>
    <lineage>
        <taxon>Bacteria</taxon>
        <taxon>Pseudomonadati</taxon>
        <taxon>Pseudomonadota</taxon>
        <taxon>Gammaproteobacteria</taxon>
        <taxon>Oceanospirillales</taxon>
        <taxon>Halomonadaceae</taxon>
        <taxon>Vreelandella</taxon>
    </lineage>
</organism>
<dbReference type="InterPro" id="IPR013078">
    <property type="entry name" value="His_Pase_superF_clade-1"/>
</dbReference>
<dbReference type="Proteomes" id="UP000198505">
    <property type="component" value="Unassembled WGS sequence"/>
</dbReference>
<dbReference type="Pfam" id="PF00300">
    <property type="entry name" value="His_Phos_1"/>
    <property type="match status" value="1"/>
</dbReference>
<reference evidence="3" key="1">
    <citation type="submission" date="2016-10" db="EMBL/GenBank/DDBJ databases">
        <authorList>
            <person name="Varghese N."/>
            <person name="Submissions S."/>
        </authorList>
    </citation>
    <scope>NUCLEOTIDE SEQUENCE [LARGE SCALE GENOMIC DNA]</scope>
    <source>
        <strain evidence="3">CGMCC 1.6495</strain>
    </source>
</reference>
<dbReference type="Gene3D" id="1.40.20.10">
    <property type="entry name" value="CHAD domain"/>
    <property type="match status" value="1"/>
</dbReference>
<dbReference type="RefSeq" id="WP_092830751.1">
    <property type="nucleotide sequence ID" value="NZ_FOGS01000015.1"/>
</dbReference>
<evidence type="ECO:0000313" key="3">
    <source>
        <dbReference type="Proteomes" id="UP000198505"/>
    </source>
</evidence>
<protein>
    <submittedName>
        <fullName evidence="2">Phosphohistidine phosphatase</fullName>
    </submittedName>
</protein>
<dbReference type="PANTHER" id="PTHR39339:SF1">
    <property type="entry name" value="CHAD DOMAIN-CONTAINING PROTEIN"/>
    <property type="match status" value="1"/>
</dbReference>